<dbReference type="InterPro" id="IPR023614">
    <property type="entry name" value="Porin_dom_sf"/>
</dbReference>
<feature type="chain" id="PRO_5009578459" evidence="1">
    <location>
        <begin position="21"/>
        <end position="402"/>
    </location>
</feature>
<dbReference type="RefSeq" id="WP_070729909.1">
    <property type="nucleotide sequence ID" value="NZ_MDZB01000142.1"/>
</dbReference>
<organism evidence="2 3">
    <name type="scientific">Hymenobacter lapidarius</name>
    <dbReference type="NCBI Taxonomy" id="1908237"/>
    <lineage>
        <taxon>Bacteria</taxon>
        <taxon>Pseudomonadati</taxon>
        <taxon>Bacteroidota</taxon>
        <taxon>Cytophagia</taxon>
        <taxon>Cytophagales</taxon>
        <taxon>Hymenobacteraceae</taxon>
        <taxon>Hymenobacter</taxon>
    </lineage>
</organism>
<name>A0A1G1SVJ8_9BACT</name>
<protein>
    <submittedName>
        <fullName evidence="2">Porin</fullName>
    </submittedName>
</protein>
<proteinExistence type="predicted"/>
<dbReference type="Gene3D" id="2.40.160.10">
    <property type="entry name" value="Porin"/>
    <property type="match status" value="1"/>
</dbReference>
<gene>
    <name evidence="2" type="ORF">BEN47_04470</name>
</gene>
<evidence type="ECO:0000313" key="3">
    <source>
        <dbReference type="Proteomes" id="UP000176294"/>
    </source>
</evidence>
<keyword evidence="1" id="KW-0732">Signal</keyword>
<keyword evidence="3" id="KW-1185">Reference proteome</keyword>
<dbReference type="Pfam" id="PF07396">
    <property type="entry name" value="Porin_O_P"/>
    <property type="match status" value="1"/>
</dbReference>
<sequence>MKKLLIALLFLVAGPAYSQAVDSVTQAPFAAKKWFETFAIRGYVQARYNRLLETNSKLSCEQCDRSWGDKGGIFLRRARLIFYGQLHERLYFYIQPDFASSVSGSTSLNFGQLRDAYFDVSLDKAGQYRIRLGQSKIPYGFENMQSSQNRLPLDRSDALNSALSNERDLGAFLYWAPTAVRQRFSRLVKDGLKGSGDYGMVGVGAFNGQTANRPELNNQRHIVGRFTYPLVVGRQIIEPGLQAYTGDYVVAKEQLSAGVKSRKDLSYPDQRVAASFILYPQPFGVQAEYNVGRGPEFNPRTDSIETQGLHGGYVLLSYRLRYKQQQFYPFLRVQYYDGGKKHERDARSYTVREAELGLEWQPFSSFELVAMYTLSSRRFEDFQLSDNKQRGGLLRLQAQINF</sequence>
<dbReference type="InterPro" id="IPR010870">
    <property type="entry name" value="Porin_O/P"/>
</dbReference>
<evidence type="ECO:0000313" key="2">
    <source>
        <dbReference type="EMBL" id="OGX82634.1"/>
    </source>
</evidence>
<reference evidence="2 3" key="1">
    <citation type="submission" date="2016-08" db="EMBL/GenBank/DDBJ databases">
        <title>Hymenobacter coccineus sp. nov., Hymenobacter lapidarius sp. nov. and Hymenobacter glacialis sp. nov., isolated from Antarctic soil.</title>
        <authorList>
            <person name="Sedlacek I."/>
            <person name="Kralova S."/>
            <person name="Kyrova K."/>
            <person name="Maslanova I."/>
            <person name="Stankova E."/>
            <person name="Vrbovska V."/>
            <person name="Nemec M."/>
            <person name="Bartak M."/>
            <person name="Svec P."/>
            <person name="Busse H.-J."/>
            <person name="Pantucek R."/>
        </authorList>
    </citation>
    <scope>NUCLEOTIDE SEQUENCE [LARGE SCALE GENOMIC DNA]</scope>
    <source>
        <strain evidence="2 3">CCM 8643</strain>
    </source>
</reference>
<evidence type="ECO:0000256" key="1">
    <source>
        <dbReference type="SAM" id="SignalP"/>
    </source>
</evidence>
<dbReference type="OrthoDB" id="9807854at2"/>
<accession>A0A1G1SVJ8</accession>
<dbReference type="Proteomes" id="UP000176294">
    <property type="component" value="Unassembled WGS sequence"/>
</dbReference>
<feature type="signal peptide" evidence="1">
    <location>
        <begin position="1"/>
        <end position="20"/>
    </location>
</feature>
<comment type="caution">
    <text evidence="2">The sequence shown here is derived from an EMBL/GenBank/DDBJ whole genome shotgun (WGS) entry which is preliminary data.</text>
</comment>
<dbReference type="EMBL" id="MDZB01000142">
    <property type="protein sequence ID" value="OGX82634.1"/>
    <property type="molecule type" value="Genomic_DNA"/>
</dbReference>
<dbReference type="AlphaFoldDB" id="A0A1G1SVJ8"/>